<dbReference type="Proteomes" id="UP000297706">
    <property type="component" value="Unassembled WGS sequence"/>
</dbReference>
<dbReference type="OrthoDB" id="9798905at2"/>
<keyword evidence="3" id="KW-1185">Reference proteome</keyword>
<evidence type="ECO:0000313" key="3">
    <source>
        <dbReference type="Proteomes" id="UP000297706"/>
    </source>
</evidence>
<reference evidence="2 3" key="1">
    <citation type="submission" date="2018-02" db="EMBL/GenBank/DDBJ databases">
        <title>A novel lanthanide dependent methylotroph, Methylotenera sp. La3113.</title>
        <authorList>
            <person name="Lv H."/>
            <person name="Tani A."/>
        </authorList>
    </citation>
    <scope>NUCLEOTIDE SEQUENCE [LARGE SCALE GENOMIC DNA]</scope>
    <source>
        <strain evidence="2 3">La3113</strain>
    </source>
</reference>
<dbReference type="Pfam" id="PF05494">
    <property type="entry name" value="MlaC"/>
    <property type="match status" value="1"/>
</dbReference>
<comment type="caution">
    <text evidence="2">The sequence shown here is derived from an EMBL/GenBank/DDBJ whole genome shotgun (WGS) entry which is preliminary data.</text>
</comment>
<dbReference type="RefSeq" id="WP_135278058.1">
    <property type="nucleotide sequence ID" value="NZ_PQVH01000010.1"/>
</dbReference>
<evidence type="ECO:0000313" key="2">
    <source>
        <dbReference type="EMBL" id="TFW70936.1"/>
    </source>
</evidence>
<dbReference type="PIRSF" id="PIRSF004649">
    <property type="entry name" value="MlaC"/>
    <property type="match status" value="1"/>
</dbReference>
<protein>
    <submittedName>
        <fullName evidence="2">Toluene tolerance protein</fullName>
    </submittedName>
</protein>
<evidence type="ECO:0000256" key="1">
    <source>
        <dbReference type="SAM" id="SignalP"/>
    </source>
</evidence>
<organism evidence="2 3">
    <name type="scientific">Methylotenera oryzisoli</name>
    <dbReference type="NCBI Taxonomy" id="2080758"/>
    <lineage>
        <taxon>Bacteria</taxon>
        <taxon>Pseudomonadati</taxon>
        <taxon>Pseudomonadota</taxon>
        <taxon>Betaproteobacteria</taxon>
        <taxon>Nitrosomonadales</taxon>
        <taxon>Methylophilaceae</taxon>
        <taxon>Methylotenera</taxon>
    </lineage>
</organism>
<proteinExistence type="predicted"/>
<gene>
    <name evidence="2" type="ORF">C3Y98_08315</name>
</gene>
<feature type="chain" id="PRO_5021435510" evidence="1">
    <location>
        <begin position="27"/>
        <end position="206"/>
    </location>
</feature>
<dbReference type="EMBL" id="PQVH01000010">
    <property type="protein sequence ID" value="TFW70936.1"/>
    <property type="molecule type" value="Genomic_DNA"/>
</dbReference>
<dbReference type="AlphaFoldDB" id="A0A4Y9VQB1"/>
<feature type="signal peptide" evidence="1">
    <location>
        <begin position="1"/>
        <end position="26"/>
    </location>
</feature>
<keyword evidence="1" id="KW-0732">Signal</keyword>
<sequence>MKMFLKLVMNVTFVTAMFVNASLAQAEVTADELVKRTAEDVLNTLKNDKDIQAGNQQKIYALAEEKILPNFDFERVCRMVLGKNWRSATPEQQAAFQKEFRTLLLRTYATALGKYKNQVIEYKPLRADAAAKNVSVKTQILQPGGQPISVDYSLVKLDNGWKVYDIVIESVSLVTNYRSQFSSEIRENGLDSLNKKLADKNKASGV</sequence>
<accession>A0A4Y9VQB1</accession>
<dbReference type="PANTHER" id="PTHR36573:SF1">
    <property type="entry name" value="INTERMEMBRANE PHOSPHOLIPID TRANSPORT SYSTEM BINDING PROTEIN MLAC"/>
    <property type="match status" value="1"/>
</dbReference>
<name>A0A4Y9VQB1_9PROT</name>
<dbReference type="InterPro" id="IPR008869">
    <property type="entry name" value="MlaC/ttg2D"/>
</dbReference>
<dbReference type="Gene3D" id="3.10.450.50">
    <property type="match status" value="1"/>
</dbReference>
<dbReference type="PANTHER" id="PTHR36573">
    <property type="entry name" value="INTERMEMBRANE PHOSPHOLIPID TRANSPORT SYSTEM BINDING PROTEIN MLAC"/>
    <property type="match status" value="1"/>
</dbReference>
<dbReference type="Gene3D" id="1.10.10.640">
    <property type="entry name" value="phospholipid-binding protein"/>
    <property type="match status" value="1"/>
</dbReference>